<evidence type="ECO:0000313" key="4">
    <source>
        <dbReference type="Proteomes" id="UP000183945"/>
    </source>
</evidence>
<dbReference type="CDD" id="cd04301">
    <property type="entry name" value="NAT_SF"/>
    <property type="match status" value="1"/>
</dbReference>
<dbReference type="GO" id="GO:0016747">
    <property type="term" value="F:acyltransferase activity, transferring groups other than amino-acyl groups"/>
    <property type="evidence" value="ECO:0007669"/>
    <property type="project" value="InterPro"/>
</dbReference>
<sequence length="94" mass="10805">MAKIEREDNGKKGRFIIYENNEEAGEMTFTWAGKEKFIIDHTGVEEKYGGQGFAKQLVMAGVEYARENDLKIIPLCPYAKRRFEKDESIKDVLA</sequence>
<dbReference type="RefSeq" id="WP_072875752.1">
    <property type="nucleotide sequence ID" value="NZ_FQVT01000001.1"/>
</dbReference>
<dbReference type="PANTHER" id="PTHR31435:SF10">
    <property type="entry name" value="BSR4717 PROTEIN"/>
    <property type="match status" value="1"/>
</dbReference>
<gene>
    <name evidence="3" type="ORF">SAMN05444483_101152</name>
</gene>
<dbReference type="STRING" id="1073325.SAMN05444483_101152"/>
<proteinExistence type="predicted"/>
<dbReference type="PROSITE" id="PS51186">
    <property type="entry name" value="GNAT"/>
    <property type="match status" value="1"/>
</dbReference>
<name>A0A1M5BRR5_SALEC</name>
<dbReference type="InterPro" id="IPR045057">
    <property type="entry name" value="Gcn5-rel_NAT"/>
</dbReference>
<evidence type="ECO:0000259" key="2">
    <source>
        <dbReference type="PROSITE" id="PS51729"/>
    </source>
</evidence>
<dbReference type="InterPro" id="IPR000182">
    <property type="entry name" value="GNAT_dom"/>
</dbReference>
<dbReference type="PROSITE" id="PS51729">
    <property type="entry name" value="GNAT_YJDJ"/>
    <property type="match status" value="1"/>
</dbReference>
<feature type="domain" description="N-acetyltransferase" evidence="1">
    <location>
        <begin position="1"/>
        <end position="94"/>
    </location>
</feature>
<dbReference type="Proteomes" id="UP000183945">
    <property type="component" value="Unassembled WGS sequence"/>
</dbReference>
<evidence type="ECO:0000259" key="1">
    <source>
        <dbReference type="PROSITE" id="PS51186"/>
    </source>
</evidence>
<dbReference type="OrthoDB" id="9793389at2"/>
<reference evidence="4" key="1">
    <citation type="submission" date="2016-11" db="EMBL/GenBank/DDBJ databases">
        <authorList>
            <person name="Varghese N."/>
            <person name="Submissions S."/>
        </authorList>
    </citation>
    <scope>NUCLEOTIDE SEQUENCE [LARGE SCALE GENOMIC DNA]</scope>
    <source>
        <strain evidence="4">DSM 24579</strain>
    </source>
</reference>
<organism evidence="3 4">
    <name type="scientific">Salegentibacter echinorum</name>
    <dbReference type="NCBI Taxonomy" id="1073325"/>
    <lineage>
        <taxon>Bacteria</taxon>
        <taxon>Pseudomonadati</taxon>
        <taxon>Bacteroidota</taxon>
        <taxon>Flavobacteriia</taxon>
        <taxon>Flavobacteriales</taxon>
        <taxon>Flavobacteriaceae</taxon>
        <taxon>Salegentibacter</taxon>
    </lineage>
</organism>
<dbReference type="InterPro" id="IPR031165">
    <property type="entry name" value="GNAT_YJDJ"/>
</dbReference>
<dbReference type="Gene3D" id="3.40.630.30">
    <property type="match status" value="1"/>
</dbReference>
<protein>
    <submittedName>
        <fullName evidence="3">Uncharacterized protein</fullName>
    </submittedName>
</protein>
<dbReference type="Pfam" id="PF14542">
    <property type="entry name" value="Acetyltransf_CG"/>
    <property type="match status" value="1"/>
</dbReference>
<dbReference type="PANTHER" id="PTHR31435">
    <property type="entry name" value="PROTEIN NATD1"/>
    <property type="match status" value="1"/>
</dbReference>
<feature type="domain" description="N-acetyltransferase" evidence="2">
    <location>
        <begin position="7"/>
        <end position="94"/>
    </location>
</feature>
<evidence type="ECO:0000313" key="3">
    <source>
        <dbReference type="EMBL" id="SHF44932.1"/>
    </source>
</evidence>
<dbReference type="InterPro" id="IPR016181">
    <property type="entry name" value="Acyl_CoA_acyltransferase"/>
</dbReference>
<dbReference type="SUPFAM" id="SSF55729">
    <property type="entry name" value="Acyl-CoA N-acyltransferases (Nat)"/>
    <property type="match status" value="1"/>
</dbReference>
<keyword evidence="4" id="KW-1185">Reference proteome</keyword>
<accession>A0A1M5BRR5</accession>
<dbReference type="AlphaFoldDB" id="A0A1M5BRR5"/>
<dbReference type="EMBL" id="FQVT01000001">
    <property type="protein sequence ID" value="SHF44932.1"/>
    <property type="molecule type" value="Genomic_DNA"/>
</dbReference>